<dbReference type="Pfam" id="PF00933">
    <property type="entry name" value="Glyco_hydro_3"/>
    <property type="match status" value="1"/>
</dbReference>
<dbReference type="SUPFAM" id="SSF51445">
    <property type="entry name" value="(Trans)glycosidases"/>
    <property type="match status" value="1"/>
</dbReference>
<reference evidence="7 8" key="1">
    <citation type="submission" date="2014-01" db="EMBL/GenBank/DDBJ databases">
        <title>Genome sequence determination for a cystic fibrosis isolate, Inquilinus limosus.</title>
        <authorList>
            <person name="Pino M."/>
            <person name="Di Conza J."/>
            <person name="Gutkind G."/>
        </authorList>
    </citation>
    <scope>NUCLEOTIDE SEQUENCE [LARGE SCALE GENOMIC DNA]</scope>
    <source>
        <strain evidence="7 8">MP06</strain>
    </source>
</reference>
<evidence type="ECO:0000256" key="5">
    <source>
        <dbReference type="ARBA" id="ARBA00023295"/>
    </source>
</evidence>
<keyword evidence="4" id="KW-0378">Hydrolase</keyword>
<dbReference type="Gene3D" id="3.20.20.300">
    <property type="entry name" value="Glycoside hydrolase, family 3, N-terminal domain"/>
    <property type="match status" value="1"/>
</dbReference>
<evidence type="ECO:0000256" key="4">
    <source>
        <dbReference type="ARBA" id="ARBA00022801"/>
    </source>
</evidence>
<dbReference type="InterPro" id="IPR036962">
    <property type="entry name" value="Glyco_hydro_3_N_sf"/>
</dbReference>
<dbReference type="OrthoDB" id="9786661at2"/>
<comment type="caution">
    <text evidence="7">The sequence shown here is derived from an EMBL/GenBank/DDBJ whole genome shotgun (WGS) entry which is preliminary data.</text>
</comment>
<dbReference type="RefSeq" id="WP_034846064.1">
    <property type="nucleotide sequence ID" value="NZ_JANX01000539.1"/>
</dbReference>
<dbReference type="NCBIfam" id="NF003740">
    <property type="entry name" value="PRK05337.1"/>
    <property type="match status" value="1"/>
</dbReference>
<comment type="similarity">
    <text evidence="2">Belongs to the glycosyl hydrolase 3 family.</text>
</comment>
<proteinExistence type="inferred from homology"/>
<evidence type="ECO:0000259" key="6">
    <source>
        <dbReference type="Pfam" id="PF00933"/>
    </source>
</evidence>
<organism evidence="7 8">
    <name type="scientific">Inquilinus limosus MP06</name>
    <dbReference type="NCBI Taxonomy" id="1398085"/>
    <lineage>
        <taxon>Bacteria</taxon>
        <taxon>Pseudomonadati</taxon>
        <taxon>Pseudomonadota</taxon>
        <taxon>Alphaproteobacteria</taxon>
        <taxon>Rhodospirillales</taxon>
        <taxon>Rhodospirillaceae</taxon>
        <taxon>Inquilinus</taxon>
    </lineage>
</organism>
<keyword evidence="5" id="KW-0326">Glycosidase</keyword>
<protein>
    <recommendedName>
        <fullName evidence="3">beta-N-acetylhexosaminidase</fullName>
        <ecNumber evidence="3">3.2.1.52</ecNumber>
    </recommendedName>
</protein>
<dbReference type="GO" id="GO:0009254">
    <property type="term" value="P:peptidoglycan turnover"/>
    <property type="evidence" value="ECO:0007669"/>
    <property type="project" value="TreeGrafter"/>
</dbReference>
<dbReference type="InterPro" id="IPR050226">
    <property type="entry name" value="NagZ_Beta-hexosaminidase"/>
</dbReference>
<dbReference type="InterPro" id="IPR017853">
    <property type="entry name" value="GH"/>
</dbReference>
<accession>A0A0A0CXZ7</accession>
<evidence type="ECO:0000313" key="7">
    <source>
        <dbReference type="EMBL" id="KGM31326.1"/>
    </source>
</evidence>
<gene>
    <name evidence="7" type="ORF">P409_27820</name>
</gene>
<dbReference type="EMBL" id="JANX01000539">
    <property type="protein sequence ID" value="KGM31326.1"/>
    <property type="molecule type" value="Genomic_DNA"/>
</dbReference>
<evidence type="ECO:0000256" key="2">
    <source>
        <dbReference type="ARBA" id="ARBA00005336"/>
    </source>
</evidence>
<comment type="catalytic activity">
    <reaction evidence="1">
        <text>Hydrolysis of terminal non-reducing N-acetyl-D-hexosamine residues in N-acetyl-beta-D-hexosaminides.</text>
        <dbReference type="EC" id="3.2.1.52"/>
    </reaction>
</comment>
<evidence type="ECO:0000256" key="1">
    <source>
        <dbReference type="ARBA" id="ARBA00001231"/>
    </source>
</evidence>
<feature type="domain" description="Glycoside hydrolase family 3 N-terminal" evidence="6">
    <location>
        <begin position="29"/>
        <end position="298"/>
    </location>
</feature>
<dbReference type="PANTHER" id="PTHR30480">
    <property type="entry name" value="BETA-HEXOSAMINIDASE-RELATED"/>
    <property type="match status" value="1"/>
</dbReference>
<sequence>MPQAILFGCAGPVLAAEEKTFFRDADPLGFILFRRNCETPDQLKALVAELRDAVGRNAPVMIDQEGGRVARLRPPHWPGFPAAGRFGTLAALDMDAAEEAVRANATAIALTTGAAGIDIVAAPVLDLDLPGADRTVVGDRAFSGDPAVVARLGRATAEGLLNGGALPVIKHLPGHGRSRVDSHVSLPVVDADLDTLERTDFAPFRDLAGLPWGMTGHLVFTALDPDHPVTQSPTAIRDAVRGRIGFDGVLCSDDLSMGALAGPLPQRAERALAAGCDLALHCNGDLAEMRAIAAAVPAIGPETEARLARGETWRRPASDRPVEIHLERVRELLGRLPTA</sequence>
<evidence type="ECO:0000256" key="3">
    <source>
        <dbReference type="ARBA" id="ARBA00012663"/>
    </source>
</evidence>
<dbReference type="AlphaFoldDB" id="A0A0A0CXZ7"/>
<evidence type="ECO:0000313" key="8">
    <source>
        <dbReference type="Proteomes" id="UP000029995"/>
    </source>
</evidence>
<name>A0A0A0CXZ7_9PROT</name>
<dbReference type="Proteomes" id="UP000029995">
    <property type="component" value="Unassembled WGS sequence"/>
</dbReference>
<dbReference type="PANTHER" id="PTHR30480:SF13">
    <property type="entry name" value="BETA-HEXOSAMINIDASE"/>
    <property type="match status" value="1"/>
</dbReference>
<dbReference type="GO" id="GO:0004563">
    <property type="term" value="F:beta-N-acetylhexosaminidase activity"/>
    <property type="evidence" value="ECO:0007669"/>
    <property type="project" value="UniProtKB-EC"/>
</dbReference>
<dbReference type="InterPro" id="IPR001764">
    <property type="entry name" value="Glyco_hydro_3_N"/>
</dbReference>
<dbReference type="GO" id="GO:0005975">
    <property type="term" value="P:carbohydrate metabolic process"/>
    <property type="evidence" value="ECO:0007669"/>
    <property type="project" value="InterPro"/>
</dbReference>
<dbReference type="EC" id="3.2.1.52" evidence="3"/>